<keyword evidence="2" id="KW-1185">Reference proteome</keyword>
<sequence>MSIARPTDRYVAAGEVLRAYQQQSGVLAVWRHLVGLAGRPAAIGTLLLRCDNESTASGDKLAVAILRAVGIERRAR</sequence>
<organism evidence="1 2">
    <name type="scientific">Nonomuraea polychroma</name>
    <dbReference type="NCBI Taxonomy" id="46176"/>
    <lineage>
        <taxon>Bacteria</taxon>
        <taxon>Bacillati</taxon>
        <taxon>Actinomycetota</taxon>
        <taxon>Actinomycetes</taxon>
        <taxon>Streptosporangiales</taxon>
        <taxon>Streptosporangiaceae</taxon>
        <taxon>Nonomuraea</taxon>
    </lineage>
</organism>
<accession>A0A438M6A4</accession>
<evidence type="ECO:0000313" key="2">
    <source>
        <dbReference type="Proteomes" id="UP000284824"/>
    </source>
</evidence>
<gene>
    <name evidence="1" type="ORF">EDD27_3613</name>
</gene>
<dbReference type="AlphaFoldDB" id="A0A438M6A4"/>
<reference evidence="1 2" key="1">
    <citation type="submission" date="2019-01" db="EMBL/GenBank/DDBJ databases">
        <title>Sequencing the genomes of 1000 actinobacteria strains.</title>
        <authorList>
            <person name="Klenk H.-P."/>
        </authorList>
    </citation>
    <scope>NUCLEOTIDE SEQUENCE [LARGE SCALE GENOMIC DNA]</scope>
    <source>
        <strain evidence="1 2">DSM 43925</strain>
    </source>
</reference>
<comment type="caution">
    <text evidence="1">The sequence shown here is derived from an EMBL/GenBank/DDBJ whole genome shotgun (WGS) entry which is preliminary data.</text>
</comment>
<proteinExistence type="predicted"/>
<name>A0A438M6A4_9ACTN</name>
<dbReference type="RefSeq" id="WP_127933428.1">
    <property type="nucleotide sequence ID" value="NZ_SAUN01000001.1"/>
</dbReference>
<protein>
    <submittedName>
        <fullName evidence="1">Uncharacterized protein</fullName>
    </submittedName>
</protein>
<dbReference type="Proteomes" id="UP000284824">
    <property type="component" value="Unassembled WGS sequence"/>
</dbReference>
<evidence type="ECO:0000313" key="1">
    <source>
        <dbReference type="EMBL" id="RVX41143.1"/>
    </source>
</evidence>
<dbReference type="EMBL" id="SAUN01000001">
    <property type="protein sequence ID" value="RVX41143.1"/>
    <property type="molecule type" value="Genomic_DNA"/>
</dbReference>